<dbReference type="Proteomes" id="UP001432322">
    <property type="component" value="Unassembled WGS sequence"/>
</dbReference>
<organism evidence="2 3">
    <name type="scientific">Pristionchus fissidentatus</name>
    <dbReference type="NCBI Taxonomy" id="1538716"/>
    <lineage>
        <taxon>Eukaryota</taxon>
        <taxon>Metazoa</taxon>
        <taxon>Ecdysozoa</taxon>
        <taxon>Nematoda</taxon>
        <taxon>Chromadorea</taxon>
        <taxon>Rhabditida</taxon>
        <taxon>Rhabditina</taxon>
        <taxon>Diplogasteromorpha</taxon>
        <taxon>Diplogasteroidea</taxon>
        <taxon>Neodiplogasteridae</taxon>
        <taxon>Pristionchus</taxon>
    </lineage>
</organism>
<gene>
    <name evidence="2" type="ORF">PFISCL1PPCAC_17529</name>
</gene>
<feature type="non-terminal residue" evidence="2">
    <location>
        <position position="1"/>
    </location>
</feature>
<proteinExistence type="predicted"/>
<name>A0AAV5W824_9BILA</name>
<dbReference type="EMBL" id="BTSY01000004">
    <property type="protein sequence ID" value="GMT26232.1"/>
    <property type="molecule type" value="Genomic_DNA"/>
</dbReference>
<protein>
    <submittedName>
        <fullName evidence="2">Uncharacterized protein</fullName>
    </submittedName>
</protein>
<feature type="compositionally biased region" description="Acidic residues" evidence="1">
    <location>
        <begin position="274"/>
        <end position="285"/>
    </location>
</feature>
<comment type="caution">
    <text evidence="2">The sequence shown here is derived from an EMBL/GenBank/DDBJ whole genome shotgun (WGS) entry which is preliminary data.</text>
</comment>
<evidence type="ECO:0000313" key="2">
    <source>
        <dbReference type="EMBL" id="GMT26232.1"/>
    </source>
</evidence>
<keyword evidence="3" id="KW-1185">Reference proteome</keyword>
<evidence type="ECO:0000313" key="3">
    <source>
        <dbReference type="Proteomes" id="UP001432322"/>
    </source>
</evidence>
<sequence>GFEVQLHNVSIQSEEQIEIVLSSVAVMIGQGSAYCFRDLAENLTRMNPHAMRLSASRSDGSLFDQMYMFLCDEDLSIAATHLKATTPLASIVRWFVIGPNPSSVLVESLKRIFAQSHGDFDILPREATVAVNLIDRLLTPPEEKPQLAFGTKSARIIIDPSACVRSIDVLGFMPCGAFSTSNLSQFSYDEEFCYQIGQDPDFDETKPVKRRYDIDRDYFGKCSETEQELLPLLLHGMMQESLAAVCQVSLKENSQYLLIKRALEKLQCAASSEETTDSPMEIDESEQGKTEKGVAHTPVYGVLFATTKRGDNFGLAGEGEECSEGEASDDDDIDDVIEEEEGKAVRLTLALLSHSMSRPGWPDIEEWATEVKPRTADDKDKFWETAQFERKFNRWLDDTTFNREVTNNLIKFAVKREYDEMKTELVNVGRQLVVRGIDLRLIDDVVDTVADALSDPARVAIVRAIKERPITNL</sequence>
<accession>A0AAV5W824</accession>
<reference evidence="2" key="1">
    <citation type="submission" date="2023-10" db="EMBL/GenBank/DDBJ databases">
        <title>Genome assembly of Pristionchus species.</title>
        <authorList>
            <person name="Yoshida K."/>
            <person name="Sommer R.J."/>
        </authorList>
    </citation>
    <scope>NUCLEOTIDE SEQUENCE</scope>
    <source>
        <strain evidence="2">RS5133</strain>
    </source>
</reference>
<evidence type="ECO:0000256" key="1">
    <source>
        <dbReference type="SAM" id="MobiDB-lite"/>
    </source>
</evidence>
<feature type="region of interest" description="Disordered" evidence="1">
    <location>
        <begin position="271"/>
        <end position="292"/>
    </location>
</feature>
<dbReference type="AlphaFoldDB" id="A0AAV5W824"/>